<gene>
    <name evidence="2" type="ORF">BS50DRAFT_569505</name>
</gene>
<feature type="region of interest" description="Disordered" evidence="1">
    <location>
        <begin position="1"/>
        <end position="137"/>
    </location>
</feature>
<organism evidence="2 3">
    <name type="scientific">Corynespora cassiicola Philippines</name>
    <dbReference type="NCBI Taxonomy" id="1448308"/>
    <lineage>
        <taxon>Eukaryota</taxon>
        <taxon>Fungi</taxon>
        <taxon>Dikarya</taxon>
        <taxon>Ascomycota</taxon>
        <taxon>Pezizomycotina</taxon>
        <taxon>Dothideomycetes</taxon>
        <taxon>Pleosporomycetidae</taxon>
        <taxon>Pleosporales</taxon>
        <taxon>Corynesporascaceae</taxon>
        <taxon>Corynespora</taxon>
    </lineage>
</organism>
<evidence type="ECO:0000313" key="3">
    <source>
        <dbReference type="Proteomes" id="UP000240883"/>
    </source>
</evidence>
<accession>A0A2T2P2Q6</accession>
<keyword evidence="3" id="KW-1185">Reference proteome</keyword>
<dbReference type="STRING" id="1448308.A0A2T2P2Q6"/>
<feature type="compositionally biased region" description="Polar residues" evidence="1">
    <location>
        <begin position="101"/>
        <end position="121"/>
    </location>
</feature>
<dbReference type="AlphaFoldDB" id="A0A2T2P2Q6"/>
<evidence type="ECO:0000313" key="2">
    <source>
        <dbReference type="EMBL" id="PSN71903.1"/>
    </source>
</evidence>
<evidence type="ECO:0000256" key="1">
    <source>
        <dbReference type="SAM" id="MobiDB-lite"/>
    </source>
</evidence>
<proteinExistence type="predicted"/>
<name>A0A2T2P2Q6_CORCC</name>
<sequence length="466" mass="52193">MDGPPRKRQKTASPDDRASSPLRKPPRRPSFASPTKASLARNYPNLLAKKRTRKTTPRAERDDEELPATSSQVVTEEQSEPRRGILFSSPSKRPPRKKEPIQSSSLNPESPQATEESSIAEDTSVKQKPDPELEWKKQEKERLLREVEELEEQISQCTKEAAKLQQQSPEHILQPTERDDLISLINEIGGGDDTEEPIPVANLLCSFLPFIACAIPAPLAKAGAEEHIPSHQPVELKDPLPYLQMFTSFQYTTSVSLPHRKSSNPLHQQHTIEIIGPQKVLTASISATIDTLSQKITQLRILSLPSYVDRELGAFMRAKAEENDLGNACWAIGSYWEIAKKRAEFWRRCEDAFGHLIPGRTDQDTENTPAVKAQGMTRRDLTRHLGRDVIVLQDKHVLLRICWRIGFDWSGEAESQVSVEPAVPKVWAEGDVSNSLKKIPETFNSLLQSQGAFGAVKVMVALLFSE</sequence>
<dbReference type="OrthoDB" id="4160836at2759"/>
<reference evidence="2 3" key="1">
    <citation type="journal article" date="2018" name="Front. Microbiol.">
        <title>Genome-Wide Analysis of Corynespora cassiicola Leaf Fall Disease Putative Effectors.</title>
        <authorList>
            <person name="Lopez D."/>
            <person name="Ribeiro S."/>
            <person name="Label P."/>
            <person name="Fumanal B."/>
            <person name="Venisse J.S."/>
            <person name="Kohler A."/>
            <person name="de Oliveira R.R."/>
            <person name="Labutti K."/>
            <person name="Lipzen A."/>
            <person name="Lail K."/>
            <person name="Bauer D."/>
            <person name="Ohm R.A."/>
            <person name="Barry K.W."/>
            <person name="Spatafora J."/>
            <person name="Grigoriev I.V."/>
            <person name="Martin F.M."/>
            <person name="Pujade-Renaud V."/>
        </authorList>
    </citation>
    <scope>NUCLEOTIDE SEQUENCE [LARGE SCALE GENOMIC DNA]</scope>
    <source>
        <strain evidence="2 3">Philippines</strain>
    </source>
</reference>
<dbReference type="EMBL" id="KZ678130">
    <property type="protein sequence ID" value="PSN71903.1"/>
    <property type="molecule type" value="Genomic_DNA"/>
</dbReference>
<feature type="compositionally biased region" description="Basic and acidic residues" evidence="1">
    <location>
        <begin position="123"/>
        <end position="137"/>
    </location>
</feature>
<dbReference type="Proteomes" id="UP000240883">
    <property type="component" value="Unassembled WGS sequence"/>
</dbReference>
<feature type="compositionally biased region" description="Basic residues" evidence="1">
    <location>
        <begin position="1"/>
        <end position="10"/>
    </location>
</feature>
<protein>
    <submittedName>
        <fullName evidence="2">Uncharacterized protein</fullName>
    </submittedName>
</protein>